<gene>
    <name evidence="3" type="ORF">HIM_12059</name>
</gene>
<sequence>MNKIGSGTDSRGKGWKIRFIEMGKLIKNHWARLIILTSAVYQVGAAIEGFFWPKIFWDFLTRNLDVAVKPFPILQIINLAFGIGHFALEWPLPFIGGTGLHRSLEFRLAILPLTALASALMYQSTNPAIYYTVGMGVYYWAYSERETICAKPWTLPQREPRSFAKA</sequence>
<dbReference type="Pfam" id="PF24853">
    <property type="entry name" value="DUF7727"/>
    <property type="match status" value="1"/>
</dbReference>
<protein>
    <recommendedName>
        <fullName evidence="2">DUF7727 domain-containing protein</fullName>
    </recommendedName>
</protein>
<keyword evidence="4" id="KW-1185">Reference proteome</keyword>
<reference evidence="3 4" key="1">
    <citation type="journal article" date="2014" name="Genome Biol. Evol.">
        <title>Comparative genomics and transcriptomics analyses reveal divergent lifestyle features of nematode endoparasitic fungus Hirsutella minnesotensis.</title>
        <authorList>
            <person name="Lai Y."/>
            <person name="Liu K."/>
            <person name="Zhang X."/>
            <person name="Zhang X."/>
            <person name="Li K."/>
            <person name="Wang N."/>
            <person name="Shu C."/>
            <person name="Wu Y."/>
            <person name="Wang C."/>
            <person name="Bushley K.E."/>
            <person name="Xiang M."/>
            <person name="Liu X."/>
        </authorList>
    </citation>
    <scope>NUCLEOTIDE SEQUENCE [LARGE SCALE GENOMIC DNA]</scope>
    <source>
        <strain evidence="3 4">3608</strain>
    </source>
</reference>
<dbReference type="Proteomes" id="UP000054481">
    <property type="component" value="Unassembled WGS sequence"/>
</dbReference>
<evidence type="ECO:0000313" key="4">
    <source>
        <dbReference type="Proteomes" id="UP000054481"/>
    </source>
</evidence>
<name>A0A0F7ZW89_9HYPO</name>
<evidence type="ECO:0000313" key="3">
    <source>
        <dbReference type="EMBL" id="KJZ68552.1"/>
    </source>
</evidence>
<keyword evidence="1" id="KW-0472">Membrane</keyword>
<dbReference type="AlphaFoldDB" id="A0A0F7ZW89"/>
<feature type="domain" description="DUF7727" evidence="2">
    <location>
        <begin position="22"/>
        <end position="146"/>
    </location>
</feature>
<keyword evidence="1" id="KW-0812">Transmembrane</keyword>
<proteinExistence type="predicted"/>
<dbReference type="PANTHER" id="PTHR40629:SF1">
    <property type="entry name" value="PRO41 PROTEIN"/>
    <property type="match status" value="1"/>
</dbReference>
<evidence type="ECO:0000259" key="2">
    <source>
        <dbReference type="Pfam" id="PF24853"/>
    </source>
</evidence>
<organism evidence="3 4">
    <name type="scientific">Hirsutella minnesotensis 3608</name>
    <dbReference type="NCBI Taxonomy" id="1043627"/>
    <lineage>
        <taxon>Eukaryota</taxon>
        <taxon>Fungi</taxon>
        <taxon>Dikarya</taxon>
        <taxon>Ascomycota</taxon>
        <taxon>Pezizomycotina</taxon>
        <taxon>Sordariomycetes</taxon>
        <taxon>Hypocreomycetidae</taxon>
        <taxon>Hypocreales</taxon>
        <taxon>Ophiocordycipitaceae</taxon>
        <taxon>Hirsutella</taxon>
    </lineage>
</organism>
<keyword evidence="1" id="KW-1133">Transmembrane helix</keyword>
<evidence type="ECO:0000256" key="1">
    <source>
        <dbReference type="SAM" id="Phobius"/>
    </source>
</evidence>
<feature type="transmembrane region" description="Helical" evidence="1">
    <location>
        <begin position="30"/>
        <end position="52"/>
    </location>
</feature>
<accession>A0A0F7ZW89</accession>
<dbReference type="InterPro" id="IPR056144">
    <property type="entry name" value="DUF7727"/>
</dbReference>
<dbReference type="EMBL" id="KQ030866">
    <property type="protein sequence ID" value="KJZ68552.1"/>
    <property type="molecule type" value="Genomic_DNA"/>
</dbReference>
<feature type="transmembrane region" description="Helical" evidence="1">
    <location>
        <begin position="128"/>
        <end position="143"/>
    </location>
</feature>
<dbReference type="OrthoDB" id="2110422at2759"/>
<dbReference type="PANTHER" id="PTHR40629">
    <property type="entry name" value="PRO41 PROTEIN"/>
    <property type="match status" value="1"/>
</dbReference>